<evidence type="ECO:0000256" key="1">
    <source>
        <dbReference type="PROSITE-ProRule" id="PRU00042"/>
    </source>
</evidence>
<feature type="domain" description="C2H2-type" evidence="5">
    <location>
        <begin position="2707"/>
        <end position="2735"/>
    </location>
</feature>
<evidence type="ECO:0000313" key="6">
    <source>
        <dbReference type="EMBL" id="OLQ04583.1"/>
    </source>
</evidence>
<dbReference type="OrthoDB" id="416454at2759"/>
<dbReference type="PROSITE" id="PS50157">
    <property type="entry name" value="ZINC_FINGER_C2H2_2"/>
    <property type="match status" value="1"/>
</dbReference>
<feature type="region of interest" description="Disordered" evidence="3">
    <location>
        <begin position="181"/>
        <end position="215"/>
    </location>
</feature>
<feature type="transmembrane region" description="Helical" evidence="4">
    <location>
        <begin position="16"/>
        <end position="37"/>
    </location>
</feature>
<evidence type="ECO:0000259" key="5">
    <source>
        <dbReference type="PROSITE" id="PS50157"/>
    </source>
</evidence>
<organism evidence="6 7">
    <name type="scientific">Symbiodinium microadriaticum</name>
    <name type="common">Dinoflagellate</name>
    <name type="synonym">Zooxanthella microadriatica</name>
    <dbReference type="NCBI Taxonomy" id="2951"/>
    <lineage>
        <taxon>Eukaryota</taxon>
        <taxon>Sar</taxon>
        <taxon>Alveolata</taxon>
        <taxon>Dinophyceae</taxon>
        <taxon>Suessiales</taxon>
        <taxon>Symbiodiniaceae</taxon>
        <taxon>Symbiodinium</taxon>
    </lineage>
</organism>
<accession>A0A1Q9EB05</accession>
<feature type="coiled-coil region" evidence="2">
    <location>
        <begin position="288"/>
        <end position="315"/>
    </location>
</feature>
<keyword evidence="2" id="KW-0175">Coiled coil</keyword>
<dbReference type="Proteomes" id="UP000186817">
    <property type="component" value="Unassembled WGS sequence"/>
</dbReference>
<dbReference type="EMBL" id="LSRX01000206">
    <property type="protein sequence ID" value="OLQ04583.1"/>
    <property type="molecule type" value="Genomic_DNA"/>
</dbReference>
<feature type="compositionally biased region" description="Low complexity" evidence="3">
    <location>
        <begin position="1010"/>
        <end position="1023"/>
    </location>
</feature>
<feature type="compositionally biased region" description="Low complexity" evidence="3">
    <location>
        <begin position="193"/>
        <end position="202"/>
    </location>
</feature>
<evidence type="ECO:0000256" key="2">
    <source>
        <dbReference type="SAM" id="Coils"/>
    </source>
</evidence>
<dbReference type="InterPro" id="IPR013087">
    <property type="entry name" value="Znf_C2H2_type"/>
</dbReference>
<keyword evidence="1" id="KW-0479">Metal-binding</keyword>
<dbReference type="PANTHER" id="PTHR19446">
    <property type="entry name" value="REVERSE TRANSCRIPTASES"/>
    <property type="match status" value="1"/>
</dbReference>
<feature type="transmembrane region" description="Helical" evidence="4">
    <location>
        <begin position="43"/>
        <end position="64"/>
    </location>
</feature>
<feature type="region of interest" description="Disordered" evidence="3">
    <location>
        <begin position="415"/>
        <end position="443"/>
    </location>
</feature>
<protein>
    <recommendedName>
        <fullName evidence="5">C2H2-type domain-containing protein</fullName>
    </recommendedName>
</protein>
<dbReference type="GO" id="GO:0008270">
    <property type="term" value="F:zinc ion binding"/>
    <property type="evidence" value="ECO:0007669"/>
    <property type="project" value="UniProtKB-KW"/>
</dbReference>
<feature type="region of interest" description="Disordered" evidence="3">
    <location>
        <begin position="1566"/>
        <end position="1603"/>
    </location>
</feature>
<name>A0A1Q9EB05_SYMMI</name>
<keyword evidence="1" id="KW-0863">Zinc-finger</keyword>
<keyword evidence="4" id="KW-0472">Membrane</keyword>
<evidence type="ECO:0000256" key="4">
    <source>
        <dbReference type="SAM" id="Phobius"/>
    </source>
</evidence>
<evidence type="ECO:0000313" key="7">
    <source>
        <dbReference type="Proteomes" id="UP000186817"/>
    </source>
</evidence>
<sequence>MLAMSNLGLRKRLIRTLYLLEALLVYPLLCWILDLFMGRGRPTTAGIIFLAYLFALNFCHAALVEKRETYSERASLASESTQAAHARPHDFETLDIWSKGVPTAPTGSPPSFGRAPLRQHPCDQSQIAVGIRNGAMAMHMRMYQQGYGKLLFFLWGSLEFGYLQPPTTELEWPTSLDASTKFTSKETGGGKTPGKAAAAKGPNTSEAPPASSTAPLSQQLLQALPATPKAVQPAAPAAPASDGGERIPSAMAELMAALTQQREALPPSVQALLENHVAEDYRTAAKSMHRLVKQQSQARQELSNLRRARAQYTSEWNEYLSGLKDLLAKQLEIKNLSMKEFAESESKWTAQLNSATKALQQANVGAPKGDVTDLTLDEETAEDMEAEVSRDAEQEARRSVAVEQATDKEHALVEALRSAQQAAEAQAEQYRERTPRRSRPQAGEVAIQDYVSDAMVNPFADVDKRMSPGSSLWEGACQDRALPTKSVLSKKADTKAHYNASVRALSRLAARLDPQVQFTSRCPSLSPPPLHPVSETRQVRSRGPHWSLLDCIADAVSSAGTRTRAVQLIRHPLHGLPEPQIVLTPASAPPHATALPIDLRSFGFSVYTVEAEPEQSAADIVTALQTTRTGRRGLLDNGLEPNTLDFLDSQGRTTTMLQDPVSVHEWVKLVDRVQQTSTTTTTTPFDQSLYQRPVRVPGILERAEILPSGVLVAPGAHMPISGLGLFQLVVRGPERCTPFLLLVRGCVPVRLDGAHTWTLLDFCASAASNAECIPRRVQVLTSPLPDLLQPQIVVTDQAADPACTLVPIDLRAAPCGDIVPVLLRQGMSTPEVIAAIIAEIPDSRAFLDEAMSGRGIYFQDAEGFIWDELPPHLSTLQWLVLRRGSAPPACVPRVPTSTTTTLPVQMWCGPPQPALTEAPPLCVAADVPSLPGSHLEGRCVALQAPSQTSPLTHALLHGAGWSSCHAKECMQHQVSLVEVKAGSRPPALMSPIDVPPEGPPPHPDRETRTPPASARGPSSSRPSNADLLRAAQIKVLPPEVAEAAVLTAPVGAFSWTSNDQGVHTGAFSVFDARRHHTADRAHQYATLQEIVALAIAHAPFQVIAVQVLTHTLRGLPTPQLVLQEAGRPPHEFPLVWDLRGIQEPVLTCRHLPRELRDDALNKLQRMPGFLRDLKAELAQGAIALFDSLGSLPDQLPSNLQVVQHVRATAFTGPGAPASTHTGPARQTGIIEVAGRGNRPRIGPARQHPPGLRITVLRGQHRFSVDCTFDNGAIDALVFDLLLQHHAQASLPPSFSIVLGGAQPLRMGYFQEVAFVVQEGNQVATIWDGRHLGQELQVNLHPQGQSTCQVLDGTWTGNGWRLFVNGVPEAAAMRHIRFGDYLQPCSGTQCPGVVPLGSLLALCPALRPYAWPLEVAFTGTGFSALLRRRRKQLGSHRMPEGTARIYGPHHGEIFLQLGTGHTPTALQVDTALQGLDGFPDGLSVLGTPTRHPHDADFVTRYRYRQDSTVLTPAPGHGNHLLVLLVHPDIETLPGVPANPRIMLYPQRGLRHGDVLQQIPEPHFVFGEESEEEPAASDPAGPPPPEPLGSGGTSLACVPPRPAPRKQIIFDRPRTADTHVNNPGRKMSYPAGPSLSIATPMGRRSLPPTAAAFQQQSLLKAHPNAQDNAAPTPPATTLCLAELVGATPEQPVNSSDWSLRFQVPEDMPHFAFDSQYGCASAYEGELFAQFVAYATIAEDAQATNLLTPLRVMPLGILIALLTGFGFAHPGCLVSLADLGINTRGPIWMPGLLPPLFFGKNKGTRVCLDYLLYPADWSPHAQARTGLPLLDVHAGIDHDPIGLQLDVPLCPPVRRNLHVDRNAMMSGAGQNKIQVLLSAMPAFPWHMDVDDHLLLLQAQIRHSMQAMFPRDKQGPRKPTVSPDTWALLRLRRHHRRINRRKTQAYHRWLLYQCFRAWGKATAPGHVAARLVTSVKNRDYAAATHMHTMRVLSRRMRQESKEDEANFSRQAIQDARARGPAALAHSIRAVLKHGRRYKPAAAAPMLERNGQMISEPSRVKLELGRQFAKAEQATEGLFSQMTSVSHVCPGAPILVQDLPTLAALASAFASLKCGKASGLSQIPTELYKAAPFESAMLYMPVLLKACARGTWPALWRGVEAIGLLKPNKPPTQPSSFRSIALLDNSGKAATKACRRVLSEKLETVVLPSMGGAREGIPLELAALTVQGHLEMLQSTRSAGAVLFIDGISAFYATDRQLLFPRTSEALRAHLSSLPIEQTVADRFFTKAGCEGALSRAGVSTDLIHLLNTTYVGTWYTTDPTSATAFSTSCGTLPGAPLADIGFQYVILAALEALQEHMIAEDLQVQIPLIGAEPSNALPVSWLDDLAILLQCEAISLVGQIARTASLVQQYLRIAGVEVNFAPGKSEILIHWAGPHSKRIREQIMITDRARIRVPDFAGRTQHIHCVSRYVHLGSLRDHKADLQEEIQRRATLTREAYHPVRKRLLANPCFTRAERQGMFVSFILSRFLHGAGTWVFGDATSQAAFIRRYMSFARGAVRPLWGVPCRRLTESQVCSLVNCLTPLEAMACARLRTLAQVAGRGTEFLRVLVAKATLWIDETMQDVEHVAKVLRDEQLRSFVNTRSSTPEWLSTFPYSPEHARGLIRRYRNARLKLRADHVDNAVRKASTLEKADEAGLRIVYWPEPAHTVGLHTCAHCQATFDTAAARAAHLAKVHAQAAPAAAAIGSACQACMKEFWSTQRLREHLRKSRRCVQSYNGADLGHEAPVKASTGTVVLPPTVLIGPRPFWASLTPPLPSFELPTPGALEQILATANHSGKDFYHSFLKTRARLVENYDRQVVTEALATASVQDSSWLLAASLPFPEDLQDGEYRAQSGKTVILARKSAILLGSSDVIQRLAGEVFDVL</sequence>
<reference evidence="6 7" key="1">
    <citation type="submission" date="2016-02" db="EMBL/GenBank/DDBJ databases">
        <title>Genome analysis of coral dinoflagellate symbionts highlights evolutionary adaptations to a symbiotic lifestyle.</title>
        <authorList>
            <person name="Aranda M."/>
            <person name="Li Y."/>
            <person name="Liew Y.J."/>
            <person name="Baumgarten S."/>
            <person name="Simakov O."/>
            <person name="Wilson M."/>
            <person name="Piel J."/>
            <person name="Ashoor H."/>
            <person name="Bougouffa S."/>
            <person name="Bajic V.B."/>
            <person name="Ryu T."/>
            <person name="Ravasi T."/>
            <person name="Bayer T."/>
            <person name="Micklem G."/>
            <person name="Kim H."/>
            <person name="Bhak J."/>
            <person name="Lajeunesse T.C."/>
            <person name="Voolstra C.R."/>
        </authorList>
    </citation>
    <scope>NUCLEOTIDE SEQUENCE [LARGE SCALE GENOMIC DNA]</scope>
    <source>
        <strain evidence="6 7">CCMP2467</strain>
    </source>
</reference>
<keyword evidence="4" id="KW-1133">Transmembrane helix</keyword>
<feature type="transmembrane region" description="Helical" evidence="4">
    <location>
        <begin position="146"/>
        <end position="163"/>
    </location>
</feature>
<proteinExistence type="predicted"/>
<feature type="compositionally biased region" description="Low complexity" evidence="3">
    <location>
        <begin position="419"/>
        <end position="428"/>
    </location>
</feature>
<dbReference type="PROSITE" id="PS00028">
    <property type="entry name" value="ZINC_FINGER_C2H2_1"/>
    <property type="match status" value="1"/>
</dbReference>
<keyword evidence="7" id="KW-1185">Reference proteome</keyword>
<gene>
    <name evidence="6" type="ORF">AK812_SmicGene12322</name>
</gene>
<keyword evidence="4" id="KW-0812">Transmembrane</keyword>
<feature type="region of interest" description="Disordered" evidence="3">
    <location>
        <begin position="985"/>
        <end position="1024"/>
    </location>
</feature>
<evidence type="ECO:0000256" key="3">
    <source>
        <dbReference type="SAM" id="MobiDB-lite"/>
    </source>
</evidence>
<keyword evidence="1" id="KW-0862">Zinc</keyword>
<comment type="caution">
    <text evidence="6">The sequence shown here is derived from an EMBL/GenBank/DDBJ whole genome shotgun (WGS) entry which is preliminary data.</text>
</comment>